<evidence type="ECO:0000313" key="2">
    <source>
        <dbReference type="EMBL" id="GHA83255.1"/>
    </source>
</evidence>
<dbReference type="InterPro" id="IPR012544">
    <property type="entry name" value="PHb"/>
</dbReference>
<name>A0A918T0P3_9GAMM</name>
<dbReference type="Proteomes" id="UP000646426">
    <property type="component" value="Unassembled WGS sequence"/>
</dbReference>
<organism evidence="2 3">
    <name type="scientific">Cognatilysobacter bugurensis</name>
    <dbReference type="NCBI Taxonomy" id="543356"/>
    <lineage>
        <taxon>Bacteria</taxon>
        <taxon>Pseudomonadati</taxon>
        <taxon>Pseudomonadota</taxon>
        <taxon>Gammaproteobacteria</taxon>
        <taxon>Lysobacterales</taxon>
        <taxon>Lysobacteraceae</taxon>
        <taxon>Cognatilysobacter</taxon>
    </lineage>
</organism>
<feature type="domain" description="Bacterial Pleckstrin homology" evidence="1">
    <location>
        <begin position="10"/>
        <end position="131"/>
    </location>
</feature>
<dbReference type="InterPro" id="IPR037063">
    <property type="entry name" value="PHb_sf"/>
</dbReference>
<protein>
    <recommendedName>
        <fullName evidence="1">Bacterial Pleckstrin homology domain-containing protein</fullName>
    </recommendedName>
</protein>
<dbReference type="EMBL" id="BMYD01000003">
    <property type="protein sequence ID" value="GHA83255.1"/>
    <property type="molecule type" value="Genomic_DNA"/>
</dbReference>
<dbReference type="PANTHER" id="PTHR35796">
    <property type="entry name" value="HYPOTHETICAL CYTOSOLIC PROTEIN"/>
    <property type="match status" value="1"/>
</dbReference>
<gene>
    <name evidence="2" type="primary">yvbH</name>
    <name evidence="2" type="ORF">GCM10007067_21710</name>
</gene>
<dbReference type="Pfam" id="PF08000">
    <property type="entry name" value="bPH_1"/>
    <property type="match status" value="1"/>
</dbReference>
<dbReference type="RefSeq" id="WP_189456407.1">
    <property type="nucleotide sequence ID" value="NZ_BMYD01000003.1"/>
</dbReference>
<dbReference type="AlphaFoldDB" id="A0A918T0P3"/>
<proteinExistence type="predicted"/>
<dbReference type="Gene3D" id="2.30.29.50">
    <property type="entry name" value="Bacterial Pleckstrin homology domain"/>
    <property type="match status" value="1"/>
</dbReference>
<dbReference type="SUPFAM" id="SSF50729">
    <property type="entry name" value="PH domain-like"/>
    <property type="match status" value="1"/>
</dbReference>
<evidence type="ECO:0000259" key="1">
    <source>
        <dbReference type="Pfam" id="PF08000"/>
    </source>
</evidence>
<comment type="caution">
    <text evidence="2">The sequence shown here is derived from an EMBL/GenBank/DDBJ whole genome shotgun (WGS) entry which is preliminary data.</text>
</comment>
<dbReference type="CDD" id="cd13225">
    <property type="entry name" value="PH-like_bacteria"/>
    <property type="match status" value="1"/>
</dbReference>
<accession>A0A918T0P3</accession>
<dbReference type="PANTHER" id="PTHR35796:SF2">
    <property type="entry name" value="YVBH-LIKE OLIGOMERISATION REGION"/>
    <property type="match status" value="1"/>
</dbReference>
<dbReference type="Gene3D" id="1.10.287.210">
    <property type="match status" value="1"/>
</dbReference>
<keyword evidence="3" id="KW-1185">Reference proteome</keyword>
<evidence type="ECO:0000313" key="3">
    <source>
        <dbReference type="Proteomes" id="UP000646426"/>
    </source>
</evidence>
<reference evidence="2" key="1">
    <citation type="journal article" date="2014" name="Int. J. Syst. Evol. Microbiol.">
        <title>Complete genome sequence of Corynebacterium casei LMG S-19264T (=DSM 44701T), isolated from a smear-ripened cheese.</title>
        <authorList>
            <consortium name="US DOE Joint Genome Institute (JGI-PGF)"/>
            <person name="Walter F."/>
            <person name="Albersmeier A."/>
            <person name="Kalinowski J."/>
            <person name="Ruckert C."/>
        </authorList>
    </citation>
    <scope>NUCLEOTIDE SEQUENCE</scope>
    <source>
        <strain evidence="2">KCTC 23077</strain>
    </source>
</reference>
<sequence length="213" mass="23693">MFGKLASDALGLSDIGVIVTPADYAKVDADDYLFHEDGERIFFLIKSKKDEYCFTNLALIHVDGESAVSSKRSIKRYDYANQRIGEVLIETAGTMDRDVELKFRIGDAGFSIDVKKQFLEQVKDIYKALIAIGRQQVRDMGARENAVRTLDALGGMFKLGNVADEKAVVAHYDAILEALNHATQARHHTHDFANVFERYIHNGAPLREAANAG</sequence>
<reference evidence="2" key="2">
    <citation type="submission" date="2020-09" db="EMBL/GenBank/DDBJ databases">
        <authorList>
            <person name="Sun Q."/>
            <person name="Kim S."/>
        </authorList>
    </citation>
    <scope>NUCLEOTIDE SEQUENCE</scope>
    <source>
        <strain evidence="2">KCTC 23077</strain>
    </source>
</reference>